<name>A0A915A6Q0_PARUN</name>
<evidence type="ECO:0000313" key="3">
    <source>
        <dbReference type="WBParaSite" id="PgR001X_g120_t10"/>
    </source>
</evidence>
<dbReference type="AlphaFoldDB" id="A0A915A6Q0"/>
<keyword evidence="2" id="KW-1185">Reference proteome</keyword>
<protein>
    <submittedName>
        <fullName evidence="3">Uncharacterized protein</fullName>
    </submittedName>
</protein>
<dbReference type="WBParaSite" id="PgR001X_g120_t10">
    <property type="protein sequence ID" value="PgR001X_g120_t10"/>
    <property type="gene ID" value="PgR001X_g120"/>
</dbReference>
<keyword evidence="1" id="KW-0472">Membrane</keyword>
<evidence type="ECO:0000256" key="1">
    <source>
        <dbReference type="SAM" id="Phobius"/>
    </source>
</evidence>
<feature type="transmembrane region" description="Helical" evidence="1">
    <location>
        <begin position="12"/>
        <end position="32"/>
    </location>
</feature>
<organism evidence="2 3">
    <name type="scientific">Parascaris univalens</name>
    <name type="common">Nematode worm</name>
    <dbReference type="NCBI Taxonomy" id="6257"/>
    <lineage>
        <taxon>Eukaryota</taxon>
        <taxon>Metazoa</taxon>
        <taxon>Ecdysozoa</taxon>
        <taxon>Nematoda</taxon>
        <taxon>Chromadorea</taxon>
        <taxon>Rhabditida</taxon>
        <taxon>Spirurina</taxon>
        <taxon>Ascaridomorpha</taxon>
        <taxon>Ascaridoidea</taxon>
        <taxon>Ascarididae</taxon>
        <taxon>Parascaris</taxon>
    </lineage>
</organism>
<dbReference type="Proteomes" id="UP000887569">
    <property type="component" value="Unplaced"/>
</dbReference>
<reference evidence="3" key="1">
    <citation type="submission" date="2022-11" db="UniProtKB">
        <authorList>
            <consortium name="WormBaseParasite"/>
        </authorList>
    </citation>
    <scope>IDENTIFICATION</scope>
</reference>
<keyword evidence="1" id="KW-0812">Transmembrane</keyword>
<evidence type="ECO:0000313" key="2">
    <source>
        <dbReference type="Proteomes" id="UP000887569"/>
    </source>
</evidence>
<keyword evidence="1" id="KW-1133">Transmembrane helix</keyword>
<proteinExistence type="predicted"/>
<sequence length="46" mass="5428">ISFPFRVVCYESSGWLISLFLFRPINFLPLLLKRFASFQKRQCAST</sequence>
<accession>A0A915A6Q0</accession>